<comment type="caution">
    <text evidence="2">The sequence shown here is derived from an EMBL/GenBank/DDBJ whole genome shotgun (WGS) entry which is preliminary data.</text>
</comment>
<organism evidence="2 3">
    <name type="scientific">Cellulomonas algicola</name>
    <dbReference type="NCBI Taxonomy" id="2071633"/>
    <lineage>
        <taxon>Bacteria</taxon>
        <taxon>Bacillati</taxon>
        <taxon>Actinomycetota</taxon>
        <taxon>Actinomycetes</taxon>
        <taxon>Micrococcales</taxon>
        <taxon>Cellulomonadaceae</taxon>
        <taxon>Cellulomonas</taxon>
    </lineage>
</organism>
<keyword evidence="3" id="KW-1185">Reference proteome</keyword>
<proteinExistence type="predicted"/>
<evidence type="ECO:0000313" key="2">
    <source>
        <dbReference type="EMBL" id="GCD19362.1"/>
    </source>
</evidence>
<feature type="region of interest" description="Disordered" evidence="1">
    <location>
        <begin position="1"/>
        <end position="27"/>
    </location>
</feature>
<name>A0A401UXJ9_9CELL</name>
<evidence type="ECO:0008006" key="4">
    <source>
        <dbReference type="Google" id="ProtNLM"/>
    </source>
</evidence>
<dbReference type="EMBL" id="BHYL01000060">
    <property type="protein sequence ID" value="GCD19362.1"/>
    <property type="molecule type" value="Genomic_DNA"/>
</dbReference>
<accession>A0A401UXJ9</accession>
<dbReference type="Proteomes" id="UP000288246">
    <property type="component" value="Unassembled WGS sequence"/>
</dbReference>
<evidence type="ECO:0000313" key="3">
    <source>
        <dbReference type="Proteomes" id="UP000288246"/>
    </source>
</evidence>
<dbReference type="AlphaFoldDB" id="A0A401UXJ9"/>
<sequence>MTGPTSGDEPRRPRRPAMLDPQQADAIPGDLSPALRDEVAHTTAQALVRRGRAQPDPDVVARLVALVEHEGLDVVAGLWADSQPDTLPGALWRLYVLREWVRRDPVTIADRYRAGVAAAPVHGVVAGVADTPGPEDVRAVADAVLSGVYAGDLAVALERAAAFCQVLATGAAFDADHLDLVDPRGALRMTRGAASLVRTAEELTHAAALWRAERLD</sequence>
<protein>
    <recommendedName>
        <fullName evidence="4">DNA-directed RNA polymerase subunit beta</fullName>
    </recommendedName>
</protein>
<evidence type="ECO:0000256" key="1">
    <source>
        <dbReference type="SAM" id="MobiDB-lite"/>
    </source>
</evidence>
<reference evidence="2 3" key="1">
    <citation type="submission" date="2018-11" db="EMBL/GenBank/DDBJ databases">
        <title>Draft genome sequence of Cellulomonas takizawaensis strain TKZ-21.</title>
        <authorList>
            <person name="Yamamura H."/>
            <person name="Hayashi T."/>
            <person name="Hamada M."/>
            <person name="Serisawa Y."/>
            <person name="Matsuyama K."/>
            <person name="Nakagawa Y."/>
            <person name="Otoguro M."/>
            <person name="Yanagida F."/>
            <person name="Hayakawa M."/>
        </authorList>
    </citation>
    <scope>NUCLEOTIDE SEQUENCE [LARGE SCALE GENOMIC DNA]</scope>
    <source>
        <strain evidence="2 3">TKZ-21</strain>
    </source>
</reference>
<gene>
    <name evidence="2" type="ORF">CTKZ_09240</name>
</gene>